<dbReference type="InterPro" id="IPR010985">
    <property type="entry name" value="Ribbon_hlx_hlx"/>
</dbReference>
<gene>
    <name evidence="3" type="ordered locus">Trad_1397</name>
</gene>
<dbReference type="Proteomes" id="UP000000379">
    <property type="component" value="Chromosome"/>
</dbReference>
<protein>
    <submittedName>
        <fullName evidence="3">CopG domain protein DNA-binding domain protein</fullName>
    </submittedName>
</protein>
<evidence type="ECO:0000313" key="4">
    <source>
        <dbReference type="Proteomes" id="UP000000379"/>
    </source>
</evidence>
<dbReference type="EMBL" id="CP002049">
    <property type="protein sequence ID" value="ADI14519.1"/>
    <property type="molecule type" value="Genomic_DNA"/>
</dbReference>
<feature type="domain" description="Ribbon-helix-helix protein CopG" evidence="2">
    <location>
        <begin position="2"/>
        <end position="42"/>
    </location>
</feature>
<dbReference type="GO" id="GO:0003677">
    <property type="term" value="F:DNA binding"/>
    <property type="evidence" value="ECO:0007669"/>
    <property type="project" value="UniProtKB-KW"/>
</dbReference>
<keyword evidence="4" id="KW-1185">Reference proteome</keyword>
<keyword evidence="3" id="KW-0238">DNA-binding</keyword>
<dbReference type="InterPro" id="IPR002145">
    <property type="entry name" value="CopG"/>
</dbReference>
<feature type="region of interest" description="Disordered" evidence="1">
    <location>
        <begin position="74"/>
        <end position="96"/>
    </location>
</feature>
<feature type="compositionally biased region" description="Basic and acidic residues" evidence="1">
    <location>
        <begin position="75"/>
        <end position="96"/>
    </location>
</feature>
<accession>D7CX11</accession>
<evidence type="ECO:0000313" key="3">
    <source>
        <dbReference type="EMBL" id="ADI14519.1"/>
    </source>
</evidence>
<name>D7CX11_TRURR</name>
<dbReference type="CDD" id="cd21631">
    <property type="entry name" value="RHH_CopG_NikR-like"/>
    <property type="match status" value="1"/>
</dbReference>
<reference evidence="3 4" key="2">
    <citation type="journal article" date="2011" name="Stand. Genomic Sci.">
        <title>Complete genome sequence of Truepera radiovictrix type strain (RQ-24).</title>
        <authorList>
            <person name="Ivanova N."/>
            <person name="Rohde C."/>
            <person name="Munk C."/>
            <person name="Nolan M."/>
            <person name="Lucas S."/>
            <person name="Del Rio T.G."/>
            <person name="Tice H."/>
            <person name="Deshpande S."/>
            <person name="Cheng J.F."/>
            <person name="Tapia R."/>
            <person name="Han C."/>
            <person name="Goodwin L."/>
            <person name="Pitluck S."/>
            <person name="Liolios K."/>
            <person name="Mavromatis K."/>
            <person name="Mikhailova N."/>
            <person name="Pati A."/>
            <person name="Chen A."/>
            <person name="Palaniappan K."/>
            <person name="Land M."/>
            <person name="Hauser L."/>
            <person name="Chang Y.J."/>
            <person name="Jeffries C.D."/>
            <person name="Brambilla E."/>
            <person name="Rohde M."/>
            <person name="Goker M."/>
            <person name="Tindall B.J."/>
            <person name="Woyke T."/>
            <person name="Bristow J."/>
            <person name="Eisen J.A."/>
            <person name="Markowitz V."/>
            <person name="Hugenholtz P."/>
            <person name="Kyrpides N.C."/>
            <person name="Klenk H.P."/>
            <person name="Lapidus A."/>
        </authorList>
    </citation>
    <scope>NUCLEOTIDE SEQUENCE [LARGE SCALE GENOMIC DNA]</scope>
    <source>
        <strain evidence="4">DSM 17093 / CIP 108686 / LMG 22925 / RQ-24</strain>
    </source>
</reference>
<dbReference type="OrthoDB" id="573716at2"/>
<reference evidence="4" key="1">
    <citation type="submission" date="2010-05" db="EMBL/GenBank/DDBJ databases">
        <title>The complete genome of Truepera radiovictris DSM 17093.</title>
        <authorList>
            <consortium name="US DOE Joint Genome Institute (JGI-PGF)"/>
            <person name="Lucas S."/>
            <person name="Copeland A."/>
            <person name="Lapidus A."/>
            <person name="Glavina del Rio T."/>
            <person name="Dalin E."/>
            <person name="Tice H."/>
            <person name="Bruce D."/>
            <person name="Goodwin L."/>
            <person name="Pitluck S."/>
            <person name="Kyrpides N."/>
            <person name="Mavromatis K."/>
            <person name="Ovchinnikova G."/>
            <person name="Munk A.C."/>
            <person name="Detter J.C."/>
            <person name="Han C."/>
            <person name="Tapia R."/>
            <person name="Land M."/>
            <person name="Hauser L."/>
            <person name="Markowitz V."/>
            <person name="Cheng J.-F."/>
            <person name="Hugenholtz P."/>
            <person name="Woyke T."/>
            <person name="Wu D."/>
            <person name="Tindall B."/>
            <person name="Pomrenke H.G."/>
            <person name="Brambilla E."/>
            <person name="Klenk H.-P."/>
            <person name="Eisen J.A."/>
        </authorList>
    </citation>
    <scope>NUCLEOTIDE SEQUENCE [LARGE SCALE GENOMIC DNA]</scope>
    <source>
        <strain evidence="4">DSM 17093 / CIP 108686 / LMG 22925 / RQ-24</strain>
    </source>
</reference>
<organism evidence="3 4">
    <name type="scientific">Truepera radiovictrix (strain DSM 17093 / CIP 108686 / LMG 22925 / RQ-24)</name>
    <dbReference type="NCBI Taxonomy" id="649638"/>
    <lineage>
        <taxon>Bacteria</taxon>
        <taxon>Thermotogati</taxon>
        <taxon>Deinococcota</taxon>
        <taxon>Deinococci</taxon>
        <taxon>Trueperales</taxon>
        <taxon>Trueperaceae</taxon>
        <taxon>Truepera</taxon>
    </lineage>
</organism>
<dbReference type="AlphaFoldDB" id="D7CX11"/>
<dbReference type="eggNOG" id="ENOG50339R0">
    <property type="taxonomic scope" value="Bacteria"/>
</dbReference>
<proteinExistence type="predicted"/>
<dbReference type="STRING" id="649638.Trad_1397"/>
<dbReference type="KEGG" id="tra:Trad_1397"/>
<evidence type="ECO:0000259" key="2">
    <source>
        <dbReference type="Pfam" id="PF01402"/>
    </source>
</evidence>
<dbReference type="Pfam" id="PF01402">
    <property type="entry name" value="RHH_1"/>
    <property type="match status" value="1"/>
</dbReference>
<dbReference type="SUPFAM" id="SSF47598">
    <property type="entry name" value="Ribbon-helix-helix"/>
    <property type="match status" value="1"/>
</dbReference>
<dbReference type="GO" id="GO:0006355">
    <property type="term" value="P:regulation of DNA-templated transcription"/>
    <property type="evidence" value="ECO:0007669"/>
    <property type="project" value="InterPro"/>
</dbReference>
<dbReference type="Gene3D" id="1.10.1220.10">
    <property type="entry name" value="Met repressor-like"/>
    <property type="match status" value="1"/>
</dbReference>
<feature type="region of interest" description="Disordered" evidence="1">
    <location>
        <begin position="40"/>
        <end position="61"/>
    </location>
</feature>
<dbReference type="RefSeq" id="WP_013177889.1">
    <property type="nucleotide sequence ID" value="NC_014221.1"/>
</dbReference>
<dbReference type="HOGENOM" id="CLU_183868_0_0_0"/>
<dbReference type="InterPro" id="IPR013321">
    <property type="entry name" value="Arc_rbn_hlx_hlx"/>
</dbReference>
<sequence>MKRTTVYVDEKTDLELAHLARQQGRPKAELVREALSRYVERQRTPRPLPRSVGMGRSGLPDLAERTDELLGGLYEEEHASVTAASRERQRDEEAQG</sequence>
<evidence type="ECO:0000256" key="1">
    <source>
        <dbReference type="SAM" id="MobiDB-lite"/>
    </source>
</evidence>